<organism evidence="3 4">
    <name type="scientific">Thermostichus vulcanus str. 'Rupite'</name>
    <dbReference type="NCBI Taxonomy" id="2813851"/>
    <lineage>
        <taxon>Bacteria</taxon>
        <taxon>Bacillati</taxon>
        <taxon>Cyanobacteriota</taxon>
        <taxon>Cyanophyceae</taxon>
        <taxon>Thermostichales</taxon>
        <taxon>Thermostichaceae</taxon>
        <taxon>Thermostichus</taxon>
    </lineage>
</organism>
<evidence type="ECO:0000313" key="3">
    <source>
        <dbReference type="EMBL" id="MCJ2543971.1"/>
    </source>
</evidence>
<feature type="transmembrane region" description="Helical" evidence="2">
    <location>
        <begin position="20"/>
        <end position="43"/>
    </location>
</feature>
<comment type="caution">
    <text evidence="3">The sequence shown here is derived from an EMBL/GenBank/DDBJ whole genome shotgun (WGS) entry which is preliminary data.</text>
</comment>
<gene>
    <name evidence="3" type="ORF">JX360_13845</name>
</gene>
<sequence length="142" mass="15830">MIGIHTLMTGLWLVLSWSRAYCGWVCGALVPACLLITLQVLVFTVLERPQWQRRVVAGVSLVWVSLLEVHVWSWFWVGVVRIPTFVLIGLGLLCVLVVVWAMKFPGPLQRLGGWAKAHQKRRLRTPPSMGRPHNGEAGGVAV</sequence>
<protein>
    <submittedName>
        <fullName evidence="3">Uncharacterized protein</fullName>
    </submittedName>
</protein>
<reference evidence="3" key="1">
    <citation type="submission" date="2021-02" db="EMBL/GenBank/DDBJ databases">
        <title>The CRISPR/cas machinery reduction and long-range gene transfer in the hot spring cyanobacterium Synechococcus.</title>
        <authorList>
            <person name="Dvorak P."/>
            <person name="Jahodarova E."/>
            <person name="Hasler P."/>
            <person name="Poulickova A."/>
        </authorList>
    </citation>
    <scope>NUCLEOTIDE SEQUENCE</scope>
    <source>
        <strain evidence="3">Rupite</strain>
    </source>
</reference>
<proteinExistence type="predicted"/>
<feature type="transmembrane region" description="Helical" evidence="2">
    <location>
        <begin position="82"/>
        <end position="102"/>
    </location>
</feature>
<feature type="region of interest" description="Disordered" evidence="1">
    <location>
        <begin position="122"/>
        <end position="142"/>
    </location>
</feature>
<evidence type="ECO:0000256" key="2">
    <source>
        <dbReference type="SAM" id="Phobius"/>
    </source>
</evidence>
<dbReference type="RefSeq" id="WP_244352064.1">
    <property type="nucleotide sequence ID" value="NZ_JAFIRA010000041.1"/>
</dbReference>
<keyword evidence="2" id="KW-0472">Membrane</keyword>
<keyword evidence="4" id="KW-1185">Reference proteome</keyword>
<accession>A0ABT0CDW8</accession>
<keyword evidence="2" id="KW-1133">Transmembrane helix</keyword>
<keyword evidence="2" id="KW-0812">Transmembrane</keyword>
<evidence type="ECO:0000313" key="4">
    <source>
        <dbReference type="Proteomes" id="UP000830835"/>
    </source>
</evidence>
<dbReference type="EMBL" id="JAFIRA010000041">
    <property type="protein sequence ID" value="MCJ2543971.1"/>
    <property type="molecule type" value="Genomic_DNA"/>
</dbReference>
<name>A0ABT0CDW8_THEVL</name>
<dbReference type="Proteomes" id="UP000830835">
    <property type="component" value="Unassembled WGS sequence"/>
</dbReference>
<evidence type="ECO:0000256" key="1">
    <source>
        <dbReference type="SAM" id="MobiDB-lite"/>
    </source>
</evidence>
<feature type="transmembrane region" description="Helical" evidence="2">
    <location>
        <begin position="55"/>
        <end position="76"/>
    </location>
</feature>